<name>A0A914E0D1_9BILA</name>
<feature type="transmembrane region" description="Helical" evidence="5">
    <location>
        <begin position="254"/>
        <end position="273"/>
    </location>
</feature>
<evidence type="ECO:0000313" key="8">
    <source>
        <dbReference type="WBParaSite" id="ACRNAN_scaffold4879.g7011.t1"/>
    </source>
</evidence>
<protein>
    <submittedName>
        <fullName evidence="8">SLC26A/SulP transporter domain-containing protein</fullName>
    </submittedName>
</protein>
<reference evidence="8" key="1">
    <citation type="submission" date="2022-11" db="UniProtKB">
        <authorList>
            <consortium name="WormBaseParasite"/>
        </authorList>
    </citation>
    <scope>IDENTIFICATION</scope>
</reference>
<feature type="transmembrane region" description="Helical" evidence="5">
    <location>
        <begin position="92"/>
        <end position="116"/>
    </location>
</feature>
<proteinExistence type="predicted"/>
<dbReference type="InterPro" id="IPR001902">
    <property type="entry name" value="SLC26A/SulP_fam"/>
</dbReference>
<evidence type="ECO:0000256" key="4">
    <source>
        <dbReference type="ARBA" id="ARBA00023136"/>
    </source>
</evidence>
<dbReference type="AlphaFoldDB" id="A0A914E0D1"/>
<evidence type="ECO:0000256" key="1">
    <source>
        <dbReference type="ARBA" id="ARBA00004141"/>
    </source>
</evidence>
<evidence type="ECO:0000259" key="6">
    <source>
        <dbReference type="Pfam" id="PF00916"/>
    </source>
</evidence>
<feature type="transmembrane region" description="Helical" evidence="5">
    <location>
        <begin position="6"/>
        <end position="34"/>
    </location>
</feature>
<dbReference type="WBParaSite" id="ACRNAN_scaffold4879.g7011.t1">
    <property type="protein sequence ID" value="ACRNAN_scaffold4879.g7011.t1"/>
    <property type="gene ID" value="ACRNAN_scaffold4879.g7011"/>
</dbReference>
<dbReference type="GO" id="GO:0016020">
    <property type="term" value="C:membrane"/>
    <property type="evidence" value="ECO:0007669"/>
    <property type="project" value="UniProtKB-SubCell"/>
</dbReference>
<dbReference type="PANTHER" id="PTHR11814">
    <property type="entry name" value="SULFATE TRANSPORTER"/>
    <property type="match status" value="1"/>
</dbReference>
<feature type="domain" description="SLC26A/SulP transporter" evidence="6">
    <location>
        <begin position="2"/>
        <end position="278"/>
    </location>
</feature>
<dbReference type="GO" id="GO:0055085">
    <property type="term" value="P:transmembrane transport"/>
    <property type="evidence" value="ECO:0007669"/>
    <property type="project" value="InterPro"/>
</dbReference>
<keyword evidence="2 5" id="KW-0812">Transmembrane</keyword>
<keyword evidence="3 5" id="KW-1133">Transmembrane helix</keyword>
<evidence type="ECO:0000256" key="3">
    <source>
        <dbReference type="ARBA" id="ARBA00022989"/>
    </source>
</evidence>
<dbReference type="Pfam" id="PF00916">
    <property type="entry name" value="Sulfate_transp"/>
    <property type="match status" value="1"/>
</dbReference>
<feature type="transmembrane region" description="Helical" evidence="5">
    <location>
        <begin position="207"/>
        <end position="224"/>
    </location>
</feature>
<keyword evidence="7" id="KW-1185">Reference proteome</keyword>
<dbReference type="InterPro" id="IPR011547">
    <property type="entry name" value="SLC26A/SulP_dom"/>
</dbReference>
<feature type="transmembrane region" description="Helical" evidence="5">
    <location>
        <begin position="162"/>
        <end position="186"/>
    </location>
</feature>
<organism evidence="7 8">
    <name type="scientific">Acrobeloides nanus</name>
    <dbReference type="NCBI Taxonomy" id="290746"/>
    <lineage>
        <taxon>Eukaryota</taxon>
        <taxon>Metazoa</taxon>
        <taxon>Ecdysozoa</taxon>
        <taxon>Nematoda</taxon>
        <taxon>Chromadorea</taxon>
        <taxon>Rhabditida</taxon>
        <taxon>Tylenchina</taxon>
        <taxon>Cephalobomorpha</taxon>
        <taxon>Cephaloboidea</taxon>
        <taxon>Cephalobidae</taxon>
        <taxon>Acrobeloides</taxon>
    </lineage>
</organism>
<evidence type="ECO:0000313" key="7">
    <source>
        <dbReference type="Proteomes" id="UP000887540"/>
    </source>
</evidence>
<dbReference type="Proteomes" id="UP000887540">
    <property type="component" value="Unplaced"/>
</dbReference>
<accession>A0A914E0D1</accession>
<sequence length="281" mass="30593">MHVPQGIAYAVVSGVHPIIGLYTSFFPALFYMVLGTSKHCSIGSFAVVALMTSVAVSKIQAEYGDISTAVEFNNTNAQNVPYVPSAESITTVLTLCVGLFQIIMGILHLEIIITYFSDQVVDGFTTAASFYVLATQLREFFGLPNLPRRTGAGNLFLRFYDVAVSIVNINWATTVISVTSVAFLIIGKDHITPYVKRKTKIPITIPFELILIIIVTIISSLFKFNSNMSVKIVNKLPIGMPSPHVPDISLISKAFPNAIAISIVVFAVHISMAKMDAKSEE</sequence>
<comment type="subcellular location">
    <subcellularLocation>
        <location evidence="1">Membrane</location>
        <topology evidence="1">Multi-pass membrane protein</topology>
    </subcellularLocation>
</comment>
<evidence type="ECO:0000256" key="2">
    <source>
        <dbReference type="ARBA" id="ARBA00022692"/>
    </source>
</evidence>
<keyword evidence="4 5" id="KW-0472">Membrane</keyword>
<evidence type="ECO:0000256" key="5">
    <source>
        <dbReference type="SAM" id="Phobius"/>
    </source>
</evidence>